<organism evidence="1 2">
    <name type="scientific">Branchiostoma lanceolatum</name>
    <name type="common">Common lancelet</name>
    <name type="synonym">Amphioxus lanceolatum</name>
    <dbReference type="NCBI Taxonomy" id="7740"/>
    <lineage>
        <taxon>Eukaryota</taxon>
        <taxon>Metazoa</taxon>
        <taxon>Chordata</taxon>
        <taxon>Cephalochordata</taxon>
        <taxon>Leptocardii</taxon>
        <taxon>Amphioxiformes</taxon>
        <taxon>Branchiostomatidae</taxon>
        <taxon>Branchiostoma</taxon>
    </lineage>
</organism>
<accession>A0A8S4MMU0</accession>
<sequence length="97" mass="10798">MMNTCAIPAQNAVNRGERDVKQLCQLLQQLDSCVKNASRTTQCLATGTDQYALYRAHPAVKTPEVCARYTNVAARCRLCMDVLFGALLTAMLVCRWE</sequence>
<keyword evidence="2" id="KW-1185">Reference proteome</keyword>
<dbReference type="AlphaFoldDB" id="A0A8S4MMU0"/>
<comment type="caution">
    <text evidence="1">The sequence shown here is derived from an EMBL/GenBank/DDBJ whole genome shotgun (WGS) entry which is preliminary data.</text>
</comment>
<reference evidence="1" key="1">
    <citation type="submission" date="2022-01" db="EMBL/GenBank/DDBJ databases">
        <authorList>
            <person name="Braso-Vives M."/>
        </authorList>
    </citation>
    <scope>NUCLEOTIDE SEQUENCE</scope>
</reference>
<evidence type="ECO:0000313" key="2">
    <source>
        <dbReference type="Proteomes" id="UP000838412"/>
    </source>
</evidence>
<dbReference type="EMBL" id="CAKMNS010000175">
    <property type="protein sequence ID" value="CAH1277167.1"/>
    <property type="molecule type" value="Genomic_DNA"/>
</dbReference>
<dbReference type="Proteomes" id="UP000838412">
    <property type="component" value="Unassembled WGS sequence"/>
</dbReference>
<gene>
    <name evidence="1" type="primary">Hypp9488</name>
    <name evidence="1" type="ORF">BLAG_LOCUS26007</name>
</gene>
<proteinExistence type="predicted"/>
<evidence type="ECO:0000313" key="1">
    <source>
        <dbReference type="EMBL" id="CAH1277167.1"/>
    </source>
</evidence>
<protein>
    <submittedName>
        <fullName evidence="1">Hypp9488 protein</fullName>
    </submittedName>
</protein>
<name>A0A8S4MMU0_BRALA</name>